<sequence>MLRRFTTQAPAAAQPVDDLVAGALPDRVQIAHERLAHQDDPALLEALSERELAAARELAELVRDYERHEQRARIQAAADAAERVRRTAAELAEREAADLLRAAQAIGEQRHSSSPHAKVARLHQRKPRVLGLLAGVVGFSMLFSAVTVQQNIAPTGGATNPMFWLSYGLEALISAVLIALMLSTADTAEWGVIDRLWQVYTVEGVLLTASIALNTFPYFRTGDVAGIGIHMIAPIMIGVALVTHRLVAERYGRAIEHATQAVPDHEDLQERLAALTQVGGAANQILPSILSPEPTTARRAGERPAGAVEQPAEATEAPAVPVPPAAGSGEHEQSGTVPSAEKPAAQAEVAASSAGHPGPVPEFTELWLATTPLPAAEQPGAVNPGGVQASADAGTDEAELDARLAAAVRKTLHRIRVSEQAEPVPAERLPEPVTAQRPAQPMPAERLVQPVPVERLAERAPAEYAVRPVPAERLPEPGTAQRPAERMPAEHLAERVPAAHLAERVPAERLAERVPAERPVEPVPAERLAERASAVPYERISSDSAEAEDERVAGAETAETHAESIARDEWEPIATRAAEDRAPSAGDNHRVPHLGALTAAGSTTRETGDTRVATAPHVTEEPELTAR</sequence>
<dbReference type="RefSeq" id="WP_195131956.1">
    <property type="nucleotide sequence ID" value="NZ_JADLQX010000020.1"/>
</dbReference>
<evidence type="ECO:0000256" key="1">
    <source>
        <dbReference type="SAM" id="Coils"/>
    </source>
</evidence>
<dbReference type="EMBL" id="JADLQX010000020">
    <property type="protein sequence ID" value="MBF6300732.1"/>
    <property type="molecule type" value="Genomic_DNA"/>
</dbReference>
<feature type="compositionally biased region" description="Basic and acidic residues" evidence="2">
    <location>
        <begin position="577"/>
        <end position="590"/>
    </location>
</feature>
<accession>A0ABS0CVU0</accession>
<feature type="region of interest" description="Disordered" evidence="2">
    <location>
        <begin position="421"/>
        <end position="441"/>
    </location>
</feature>
<keyword evidence="1" id="KW-0175">Coiled coil</keyword>
<keyword evidence="3" id="KW-0812">Transmembrane</keyword>
<feature type="transmembrane region" description="Helical" evidence="3">
    <location>
        <begin position="225"/>
        <end position="243"/>
    </location>
</feature>
<keyword evidence="3" id="KW-1133">Transmembrane helix</keyword>
<feature type="coiled-coil region" evidence="1">
    <location>
        <begin position="44"/>
        <end position="109"/>
    </location>
</feature>
<reference evidence="4 5" key="1">
    <citation type="submission" date="2020-10" db="EMBL/GenBank/DDBJ databases">
        <title>Identification of Nocardia species via Next-generation sequencing and recognition of intraspecies genetic diversity.</title>
        <authorList>
            <person name="Li P."/>
            <person name="Li P."/>
            <person name="Lu B."/>
        </authorList>
    </citation>
    <scope>NUCLEOTIDE SEQUENCE [LARGE SCALE GENOMIC DNA]</scope>
    <source>
        <strain evidence="4 5">BJ06-0157</strain>
    </source>
</reference>
<feature type="region of interest" description="Disordered" evidence="2">
    <location>
        <begin position="534"/>
        <end position="627"/>
    </location>
</feature>
<feature type="region of interest" description="Disordered" evidence="2">
    <location>
        <begin position="469"/>
        <end position="490"/>
    </location>
</feature>
<organism evidence="4 5">
    <name type="scientific">Nocardia amamiensis</name>
    <dbReference type="NCBI Taxonomy" id="404578"/>
    <lineage>
        <taxon>Bacteria</taxon>
        <taxon>Bacillati</taxon>
        <taxon>Actinomycetota</taxon>
        <taxon>Actinomycetes</taxon>
        <taxon>Mycobacteriales</taxon>
        <taxon>Nocardiaceae</taxon>
        <taxon>Nocardia</taxon>
    </lineage>
</organism>
<evidence type="ECO:0000313" key="5">
    <source>
        <dbReference type="Proteomes" id="UP000702209"/>
    </source>
</evidence>
<proteinExistence type="predicted"/>
<feature type="compositionally biased region" description="Low complexity" evidence="2">
    <location>
        <begin position="307"/>
        <end position="319"/>
    </location>
</feature>
<dbReference type="Proteomes" id="UP000702209">
    <property type="component" value="Unassembled WGS sequence"/>
</dbReference>
<name>A0ABS0CVU0_9NOCA</name>
<feature type="region of interest" description="Disordered" evidence="2">
    <location>
        <begin position="286"/>
        <end position="359"/>
    </location>
</feature>
<protein>
    <recommendedName>
        <fullName evidence="6">DUF2637 domain-containing protein</fullName>
    </recommendedName>
</protein>
<feature type="compositionally biased region" description="Basic and acidic residues" evidence="2">
    <location>
        <begin position="550"/>
        <end position="570"/>
    </location>
</feature>
<feature type="compositionally biased region" description="Basic and acidic residues" evidence="2">
    <location>
        <begin position="618"/>
        <end position="627"/>
    </location>
</feature>
<keyword evidence="5" id="KW-1185">Reference proteome</keyword>
<feature type="transmembrane region" description="Helical" evidence="3">
    <location>
        <begin position="129"/>
        <end position="152"/>
    </location>
</feature>
<comment type="caution">
    <text evidence="4">The sequence shown here is derived from an EMBL/GenBank/DDBJ whole genome shotgun (WGS) entry which is preliminary data.</text>
</comment>
<evidence type="ECO:0008006" key="6">
    <source>
        <dbReference type="Google" id="ProtNLM"/>
    </source>
</evidence>
<feature type="compositionally biased region" description="Low complexity" evidence="2">
    <location>
        <begin position="339"/>
        <end position="354"/>
    </location>
</feature>
<evidence type="ECO:0000256" key="3">
    <source>
        <dbReference type="SAM" id="Phobius"/>
    </source>
</evidence>
<evidence type="ECO:0000256" key="2">
    <source>
        <dbReference type="SAM" id="MobiDB-lite"/>
    </source>
</evidence>
<gene>
    <name evidence="4" type="ORF">IU459_24765</name>
</gene>
<keyword evidence="3" id="KW-0472">Membrane</keyword>
<evidence type="ECO:0000313" key="4">
    <source>
        <dbReference type="EMBL" id="MBF6300732.1"/>
    </source>
</evidence>
<feature type="transmembrane region" description="Helical" evidence="3">
    <location>
        <begin position="164"/>
        <end position="185"/>
    </location>
</feature>